<accession>L8G4P5</accession>
<organism evidence="1 2">
    <name type="scientific">Pseudogymnoascus destructans (strain ATCC MYA-4855 / 20631-21)</name>
    <name type="common">Bat white-nose syndrome fungus</name>
    <name type="synonym">Geomyces destructans</name>
    <dbReference type="NCBI Taxonomy" id="658429"/>
    <lineage>
        <taxon>Eukaryota</taxon>
        <taxon>Fungi</taxon>
        <taxon>Dikarya</taxon>
        <taxon>Ascomycota</taxon>
        <taxon>Pezizomycotina</taxon>
        <taxon>Leotiomycetes</taxon>
        <taxon>Thelebolales</taxon>
        <taxon>Thelebolaceae</taxon>
        <taxon>Pseudogymnoascus</taxon>
    </lineage>
</organism>
<name>L8G4P5_PSED2</name>
<evidence type="ECO:0000313" key="1">
    <source>
        <dbReference type="EMBL" id="ELR07799.1"/>
    </source>
</evidence>
<gene>
    <name evidence="1" type="ORF">GMDG_00420</name>
</gene>
<dbReference type="EMBL" id="GL573172">
    <property type="protein sequence ID" value="ELR07799.1"/>
    <property type="molecule type" value="Genomic_DNA"/>
</dbReference>
<reference evidence="2" key="1">
    <citation type="submission" date="2010-09" db="EMBL/GenBank/DDBJ databases">
        <title>The genome sequence of Geomyces destructans 20631-21.</title>
        <authorList>
            <consortium name="The Broad Institute Genome Sequencing Platform"/>
            <person name="Cuomo C.A."/>
            <person name="Blehert D.S."/>
            <person name="Lorch J.M."/>
            <person name="Young S.K."/>
            <person name="Zeng Q."/>
            <person name="Gargeya S."/>
            <person name="Fitzgerald M."/>
            <person name="Haas B."/>
            <person name="Abouelleil A."/>
            <person name="Alvarado L."/>
            <person name="Arachchi H.M."/>
            <person name="Berlin A."/>
            <person name="Brown A."/>
            <person name="Chapman S.B."/>
            <person name="Chen Z."/>
            <person name="Dunbar C."/>
            <person name="Freedman E."/>
            <person name="Gearin G."/>
            <person name="Gellesch M."/>
            <person name="Goldberg J."/>
            <person name="Griggs A."/>
            <person name="Gujja S."/>
            <person name="Heiman D."/>
            <person name="Howarth C."/>
            <person name="Larson L."/>
            <person name="Lui A."/>
            <person name="MacDonald P.J.P."/>
            <person name="Montmayeur A."/>
            <person name="Murphy C."/>
            <person name="Neiman D."/>
            <person name="Pearson M."/>
            <person name="Priest M."/>
            <person name="Roberts A."/>
            <person name="Saif S."/>
            <person name="Shea T."/>
            <person name="Shenoy N."/>
            <person name="Sisk P."/>
            <person name="Stolte C."/>
            <person name="Sykes S."/>
            <person name="Wortman J."/>
            <person name="Nusbaum C."/>
            <person name="Birren B."/>
        </authorList>
    </citation>
    <scope>NUCLEOTIDE SEQUENCE [LARGE SCALE GENOMIC DNA]</scope>
    <source>
        <strain evidence="2">ATCC MYA-4855 / 20631-21</strain>
    </source>
</reference>
<sequence>MYHGEDDSLQLLLIIDYIADWARDIYRPSILKHLKSTVSKIAYDQNVKHMLRFSMGIYKREREKSDKMARDILNLFSGSDCIAMPETDLDFLEDGWTGDMSAEARASTSSNSTTFYVFVEFPYNEYLEYRKRDIISSSVKGGIGCTNHRCGLQETSLWFELDSAESSTMHSHRVA</sequence>
<dbReference type="STRING" id="658429.L8G4P5"/>
<dbReference type="VEuPathDB" id="FungiDB:GMDG_00420"/>
<dbReference type="Proteomes" id="UP000011064">
    <property type="component" value="Unassembled WGS sequence"/>
</dbReference>
<keyword evidence="2" id="KW-1185">Reference proteome</keyword>
<dbReference type="HOGENOM" id="CLU_1533225_0_0_1"/>
<proteinExistence type="predicted"/>
<protein>
    <submittedName>
        <fullName evidence="1">Uncharacterized protein</fullName>
    </submittedName>
</protein>
<evidence type="ECO:0000313" key="2">
    <source>
        <dbReference type="Proteomes" id="UP000011064"/>
    </source>
</evidence>
<dbReference type="InParanoid" id="L8G4P5"/>
<dbReference type="AlphaFoldDB" id="L8G4P5"/>